<dbReference type="Proteomes" id="UP000318720">
    <property type="component" value="Unassembled WGS sequence"/>
</dbReference>
<dbReference type="EMBL" id="SPAZ01000178">
    <property type="protein sequence ID" value="TQE31877.1"/>
    <property type="molecule type" value="Genomic_DNA"/>
</dbReference>
<feature type="transmembrane region" description="Helical" evidence="1">
    <location>
        <begin position="82"/>
        <end position="101"/>
    </location>
</feature>
<keyword evidence="1" id="KW-1133">Transmembrane helix</keyword>
<keyword evidence="1" id="KW-0812">Transmembrane</keyword>
<evidence type="ECO:0000313" key="2">
    <source>
        <dbReference type="EMBL" id="TQE31877.1"/>
    </source>
</evidence>
<proteinExistence type="predicted"/>
<keyword evidence="1" id="KW-0472">Membrane</keyword>
<evidence type="ECO:0000256" key="1">
    <source>
        <dbReference type="SAM" id="Phobius"/>
    </source>
</evidence>
<gene>
    <name evidence="2" type="ORF">Sipo8835_21590</name>
</gene>
<organism evidence="2 3">
    <name type="scientific">Streptomyces ipomoeae</name>
    <dbReference type="NCBI Taxonomy" id="103232"/>
    <lineage>
        <taxon>Bacteria</taxon>
        <taxon>Bacillati</taxon>
        <taxon>Actinomycetota</taxon>
        <taxon>Actinomycetes</taxon>
        <taxon>Kitasatosporales</taxon>
        <taxon>Streptomycetaceae</taxon>
        <taxon>Streptomyces</taxon>
    </lineage>
</organism>
<feature type="transmembrane region" description="Helical" evidence="1">
    <location>
        <begin position="21"/>
        <end position="42"/>
    </location>
</feature>
<evidence type="ECO:0000313" key="3">
    <source>
        <dbReference type="Proteomes" id="UP000318720"/>
    </source>
</evidence>
<dbReference type="RefSeq" id="WP_141583275.1">
    <property type="nucleotide sequence ID" value="NZ_SPAZ01000178.1"/>
</dbReference>
<sequence length="105" mass="11102">MSAIRLRRRARQADKSVAVAVGMADLLLCGVLLLTAAGVLFIEPTTRAEEADAWGVAGRVYGYWLVGGLVVFSVLGTGRALLAHLVTMLVAPVVLFLLLVLPTSL</sequence>
<dbReference type="AlphaFoldDB" id="A0AAE8W0F4"/>
<protein>
    <submittedName>
        <fullName evidence="2">Uncharacterized protein</fullName>
    </submittedName>
</protein>
<name>A0AAE8W0F4_9ACTN</name>
<comment type="caution">
    <text evidence="2">The sequence shown here is derived from an EMBL/GenBank/DDBJ whole genome shotgun (WGS) entry which is preliminary data.</text>
</comment>
<accession>A0AAE8W0F4</accession>
<reference evidence="2 3" key="1">
    <citation type="submission" date="2019-03" db="EMBL/GenBank/DDBJ databases">
        <title>Comparative genomic analyses of the sweetpotato soil rot pathogen, Streptomyces ipomoeae.</title>
        <authorList>
            <person name="Ruschel Soares N."/>
            <person name="Badger J.H."/>
            <person name="Huguet-Tapia J.C."/>
            <person name="Clark C.A."/>
            <person name="Pettis G.S."/>
        </authorList>
    </citation>
    <scope>NUCLEOTIDE SEQUENCE [LARGE SCALE GENOMIC DNA]</scope>
    <source>
        <strain evidence="2 3">88-35</strain>
    </source>
</reference>
<feature type="transmembrane region" description="Helical" evidence="1">
    <location>
        <begin position="54"/>
        <end position="75"/>
    </location>
</feature>